<organism evidence="4 5">
    <name type="scientific">Athelia psychrophila</name>
    <dbReference type="NCBI Taxonomy" id="1759441"/>
    <lineage>
        <taxon>Eukaryota</taxon>
        <taxon>Fungi</taxon>
        <taxon>Dikarya</taxon>
        <taxon>Basidiomycota</taxon>
        <taxon>Agaricomycotina</taxon>
        <taxon>Agaricomycetes</taxon>
        <taxon>Agaricomycetidae</taxon>
        <taxon>Atheliales</taxon>
        <taxon>Atheliaceae</taxon>
        <taxon>Athelia</taxon>
    </lineage>
</organism>
<dbReference type="AlphaFoldDB" id="A0A166TUW9"/>
<reference evidence="4 5" key="1">
    <citation type="journal article" date="2016" name="Mol. Biol. Evol.">
        <title>Comparative Genomics of Early-Diverging Mushroom-Forming Fungi Provides Insights into the Origins of Lignocellulose Decay Capabilities.</title>
        <authorList>
            <person name="Nagy L.G."/>
            <person name="Riley R."/>
            <person name="Tritt A."/>
            <person name="Adam C."/>
            <person name="Daum C."/>
            <person name="Floudas D."/>
            <person name="Sun H."/>
            <person name="Yadav J.S."/>
            <person name="Pangilinan J."/>
            <person name="Larsson K.H."/>
            <person name="Matsuura K."/>
            <person name="Barry K."/>
            <person name="Labutti K."/>
            <person name="Kuo R."/>
            <person name="Ohm R.A."/>
            <person name="Bhattacharya S.S."/>
            <person name="Shirouzu T."/>
            <person name="Yoshinaga Y."/>
            <person name="Martin F.M."/>
            <person name="Grigoriev I.V."/>
            <person name="Hibbett D.S."/>
        </authorList>
    </citation>
    <scope>NUCLEOTIDE SEQUENCE [LARGE SCALE GENOMIC DNA]</scope>
    <source>
        <strain evidence="4 5">CBS 109695</strain>
    </source>
</reference>
<gene>
    <name evidence="3" type="ORF">FIBSPDRAFT_770579</name>
    <name evidence="4" type="ORF">FIBSPDRAFT_814401</name>
</gene>
<evidence type="ECO:0000313" key="5">
    <source>
        <dbReference type="Proteomes" id="UP000076532"/>
    </source>
</evidence>
<dbReference type="GO" id="GO:0008270">
    <property type="term" value="F:zinc ion binding"/>
    <property type="evidence" value="ECO:0007669"/>
    <property type="project" value="InterPro"/>
</dbReference>
<proteinExistence type="predicted"/>
<dbReference type="Pfam" id="PF00172">
    <property type="entry name" value="Zn_clus"/>
    <property type="match status" value="1"/>
</dbReference>
<sequence length="63" mass="6982">MLTAECHQSNPASSEPPSSRTPRRTVMACTFCRGRHIVLKCDGRKPVCTNCDKRDLACSYVPV</sequence>
<evidence type="ECO:0000313" key="3">
    <source>
        <dbReference type="EMBL" id="KZP02535.1"/>
    </source>
</evidence>
<dbReference type="EMBL" id="KV417491">
    <property type="protein sequence ID" value="KZP31012.1"/>
    <property type="molecule type" value="Genomic_DNA"/>
</dbReference>
<dbReference type="GO" id="GO:0000981">
    <property type="term" value="F:DNA-binding transcription factor activity, RNA polymerase II-specific"/>
    <property type="evidence" value="ECO:0007669"/>
    <property type="project" value="InterPro"/>
</dbReference>
<accession>A0A166TUW9</accession>
<dbReference type="STRING" id="436010.A0A166TUW9"/>
<evidence type="ECO:0000256" key="1">
    <source>
        <dbReference type="SAM" id="MobiDB-lite"/>
    </source>
</evidence>
<keyword evidence="5" id="KW-1185">Reference proteome</keyword>
<feature type="region of interest" description="Disordered" evidence="1">
    <location>
        <begin position="1"/>
        <end position="23"/>
    </location>
</feature>
<dbReference type="OrthoDB" id="39175at2759"/>
<dbReference type="Proteomes" id="UP000076532">
    <property type="component" value="Unassembled WGS sequence"/>
</dbReference>
<dbReference type="EMBL" id="KV418483">
    <property type="protein sequence ID" value="KZP02535.1"/>
    <property type="molecule type" value="Genomic_DNA"/>
</dbReference>
<dbReference type="InterPro" id="IPR001138">
    <property type="entry name" value="Zn2Cys6_DnaBD"/>
</dbReference>
<dbReference type="CDD" id="cd00067">
    <property type="entry name" value="GAL4"/>
    <property type="match status" value="1"/>
</dbReference>
<feature type="domain" description="Zn(2)-C6 fungal-type" evidence="2">
    <location>
        <begin position="28"/>
        <end position="60"/>
    </location>
</feature>
<name>A0A166TUW9_9AGAM</name>
<dbReference type="InterPro" id="IPR036864">
    <property type="entry name" value="Zn2-C6_fun-type_DNA-bd_sf"/>
</dbReference>
<protein>
    <recommendedName>
        <fullName evidence="2">Zn(2)-C6 fungal-type domain-containing protein</fullName>
    </recommendedName>
</protein>
<feature type="compositionally biased region" description="Low complexity" evidence="1">
    <location>
        <begin position="11"/>
        <end position="20"/>
    </location>
</feature>
<dbReference type="PROSITE" id="PS50048">
    <property type="entry name" value="ZN2_CY6_FUNGAL_2"/>
    <property type="match status" value="1"/>
</dbReference>
<dbReference type="Gene3D" id="4.10.240.10">
    <property type="entry name" value="Zn(2)-C6 fungal-type DNA-binding domain"/>
    <property type="match status" value="1"/>
</dbReference>
<dbReference type="SUPFAM" id="SSF57701">
    <property type="entry name" value="Zn2/Cys6 DNA-binding domain"/>
    <property type="match status" value="1"/>
</dbReference>
<feature type="compositionally biased region" description="Polar residues" evidence="1">
    <location>
        <begin position="1"/>
        <end position="10"/>
    </location>
</feature>
<evidence type="ECO:0000313" key="4">
    <source>
        <dbReference type="EMBL" id="KZP31012.1"/>
    </source>
</evidence>
<evidence type="ECO:0000259" key="2">
    <source>
        <dbReference type="PROSITE" id="PS50048"/>
    </source>
</evidence>